<gene>
    <name evidence="3" type="ORF">TWF694_000370</name>
</gene>
<keyword evidence="4" id="KW-1185">Reference proteome</keyword>
<dbReference type="Proteomes" id="UP001365542">
    <property type="component" value="Unassembled WGS sequence"/>
</dbReference>
<name>A0AAV9XPY4_9PEZI</name>
<feature type="chain" id="PRO_5043575396" evidence="2">
    <location>
        <begin position="16"/>
        <end position="100"/>
    </location>
</feature>
<feature type="region of interest" description="Disordered" evidence="1">
    <location>
        <begin position="24"/>
        <end position="47"/>
    </location>
</feature>
<organism evidence="3 4">
    <name type="scientific">Orbilia ellipsospora</name>
    <dbReference type="NCBI Taxonomy" id="2528407"/>
    <lineage>
        <taxon>Eukaryota</taxon>
        <taxon>Fungi</taxon>
        <taxon>Dikarya</taxon>
        <taxon>Ascomycota</taxon>
        <taxon>Pezizomycotina</taxon>
        <taxon>Orbiliomycetes</taxon>
        <taxon>Orbiliales</taxon>
        <taxon>Orbiliaceae</taxon>
        <taxon>Orbilia</taxon>
    </lineage>
</organism>
<feature type="signal peptide" evidence="2">
    <location>
        <begin position="1"/>
        <end position="15"/>
    </location>
</feature>
<sequence length="100" mass="10744">MRFQTVLLFVAFVSAVPLQLHPASSESTQIKARQDPSGALPAPSKATTNMDVNNAIEQIAAKALANKREAVRVNVKADGKNFVKAMLIYFADGSKVDRSA</sequence>
<evidence type="ECO:0000313" key="4">
    <source>
        <dbReference type="Proteomes" id="UP001365542"/>
    </source>
</evidence>
<accession>A0AAV9XPY4</accession>
<comment type="caution">
    <text evidence="3">The sequence shown here is derived from an EMBL/GenBank/DDBJ whole genome shotgun (WGS) entry which is preliminary data.</text>
</comment>
<dbReference type="EMBL" id="JAVHJO010000001">
    <property type="protein sequence ID" value="KAK6543627.1"/>
    <property type="molecule type" value="Genomic_DNA"/>
</dbReference>
<evidence type="ECO:0000313" key="3">
    <source>
        <dbReference type="EMBL" id="KAK6543627.1"/>
    </source>
</evidence>
<protein>
    <submittedName>
        <fullName evidence="3">Uncharacterized protein</fullName>
    </submittedName>
</protein>
<evidence type="ECO:0000256" key="2">
    <source>
        <dbReference type="SAM" id="SignalP"/>
    </source>
</evidence>
<reference evidence="3 4" key="1">
    <citation type="submission" date="2019-10" db="EMBL/GenBank/DDBJ databases">
        <authorList>
            <person name="Palmer J.M."/>
        </authorList>
    </citation>
    <scope>NUCLEOTIDE SEQUENCE [LARGE SCALE GENOMIC DNA]</scope>
    <source>
        <strain evidence="3 4">TWF694</strain>
    </source>
</reference>
<proteinExistence type="predicted"/>
<keyword evidence="2" id="KW-0732">Signal</keyword>
<dbReference type="AlphaFoldDB" id="A0AAV9XPY4"/>
<evidence type="ECO:0000256" key="1">
    <source>
        <dbReference type="SAM" id="MobiDB-lite"/>
    </source>
</evidence>